<dbReference type="RefSeq" id="WP_160660858.1">
    <property type="nucleotide sequence ID" value="NZ_BAABDV010000001.1"/>
</dbReference>
<comment type="caution">
    <text evidence="1">The sequence shown here is derived from an EMBL/GenBank/DDBJ whole genome shotgun (WGS) entry which is preliminary data.</text>
</comment>
<dbReference type="Pfam" id="PF04299">
    <property type="entry name" value="FMN_bind_2"/>
    <property type="match status" value="1"/>
</dbReference>
<sequence>MHPNPLFRSEDRAGMAALVDTIGFGMIFAQTPTGPRVVHTPLVMSGEGRVRFHVSRANALAGHLDGASALAVINGPDGYISPRWYADRDTVPTWDYVALELEGPVRPLGAEELEDFLHTLIARSEARLDGEPWLAEETSAANWTRLLRGIVGFEMAVKEWRPTYKLSQKNSEADRARIADGLIAAGNRALAEAMAAVPA</sequence>
<keyword evidence="2" id="KW-1185">Reference proteome</keyword>
<dbReference type="PANTHER" id="PTHR35802">
    <property type="entry name" value="PROTEASE SYNTHASE AND SPORULATION PROTEIN PAI 2"/>
    <property type="match status" value="1"/>
</dbReference>
<dbReference type="PANTHER" id="PTHR35802:SF1">
    <property type="entry name" value="PROTEASE SYNTHASE AND SPORULATION PROTEIN PAI 2"/>
    <property type="match status" value="1"/>
</dbReference>
<dbReference type="InterPro" id="IPR012349">
    <property type="entry name" value="Split_barrel_FMN-bd"/>
</dbReference>
<name>A0A844Y9Y4_9SPHN</name>
<gene>
    <name evidence="1" type="ORF">GRI47_08635</name>
</gene>
<protein>
    <submittedName>
        <fullName evidence="1">FMN-binding negative transcriptional regulator</fullName>
    </submittedName>
</protein>
<dbReference type="PIRSF" id="PIRSF010372">
    <property type="entry name" value="PaiB"/>
    <property type="match status" value="1"/>
</dbReference>
<accession>A0A844Y9Y4</accession>
<organism evidence="1 2">
    <name type="scientific">Qipengyuania pelagi</name>
    <dbReference type="NCBI Taxonomy" id="994320"/>
    <lineage>
        <taxon>Bacteria</taxon>
        <taxon>Pseudomonadati</taxon>
        <taxon>Pseudomonadota</taxon>
        <taxon>Alphaproteobacteria</taxon>
        <taxon>Sphingomonadales</taxon>
        <taxon>Erythrobacteraceae</taxon>
        <taxon>Qipengyuania</taxon>
    </lineage>
</organism>
<proteinExistence type="predicted"/>
<dbReference type="Gene3D" id="2.30.110.10">
    <property type="entry name" value="Electron Transport, Fmn-binding Protein, Chain A"/>
    <property type="match status" value="1"/>
</dbReference>
<dbReference type="InterPro" id="IPR007396">
    <property type="entry name" value="TR_PAI2-type"/>
</dbReference>
<dbReference type="SUPFAM" id="SSF50475">
    <property type="entry name" value="FMN-binding split barrel"/>
    <property type="match status" value="1"/>
</dbReference>
<dbReference type="AlphaFoldDB" id="A0A844Y9Y4"/>
<dbReference type="OrthoDB" id="9794948at2"/>
<dbReference type="Proteomes" id="UP000430272">
    <property type="component" value="Unassembled WGS sequence"/>
</dbReference>
<reference evidence="1 2" key="1">
    <citation type="submission" date="2019-12" db="EMBL/GenBank/DDBJ databases">
        <title>Genomic-based taxomic classification of the family Erythrobacteraceae.</title>
        <authorList>
            <person name="Xu L."/>
        </authorList>
    </citation>
    <scope>NUCLEOTIDE SEQUENCE [LARGE SCALE GENOMIC DNA]</scope>
    <source>
        <strain evidence="1 2">JCM 17468</strain>
    </source>
</reference>
<evidence type="ECO:0000313" key="1">
    <source>
        <dbReference type="EMBL" id="MXO54073.1"/>
    </source>
</evidence>
<dbReference type="EMBL" id="WTYD01000001">
    <property type="protein sequence ID" value="MXO54073.1"/>
    <property type="molecule type" value="Genomic_DNA"/>
</dbReference>
<evidence type="ECO:0000313" key="2">
    <source>
        <dbReference type="Proteomes" id="UP000430272"/>
    </source>
</evidence>